<accession>A0ABW1VMR5</accession>
<reference evidence="2" key="1">
    <citation type="journal article" date="2019" name="Int. J. Syst. Evol. Microbiol.">
        <title>The Global Catalogue of Microorganisms (GCM) 10K type strain sequencing project: providing services to taxonomists for standard genome sequencing and annotation.</title>
        <authorList>
            <consortium name="The Broad Institute Genomics Platform"/>
            <consortium name="The Broad Institute Genome Sequencing Center for Infectious Disease"/>
            <person name="Wu L."/>
            <person name="Ma J."/>
        </authorList>
    </citation>
    <scope>NUCLEOTIDE SEQUENCE [LARGE SCALE GENOMIC DNA]</scope>
    <source>
        <strain evidence="2">CGMCC 4.1530</strain>
    </source>
</reference>
<gene>
    <name evidence="1" type="ORF">ACFP73_05560</name>
</gene>
<name>A0ABW1VMR5_9GAMM</name>
<dbReference type="Proteomes" id="UP001596215">
    <property type="component" value="Unassembled WGS sequence"/>
</dbReference>
<dbReference type="InterPro" id="IPR019684">
    <property type="entry name" value="HofP"/>
</dbReference>
<comment type="caution">
    <text evidence="1">The sequence shown here is derived from an EMBL/GenBank/DDBJ whole genome shotgun (WGS) entry which is preliminary data.</text>
</comment>
<evidence type="ECO:0000313" key="1">
    <source>
        <dbReference type="EMBL" id="MFC6361570.1"/>
    </source>
</evidence>
<protein>
    <submittedName>
        <fullName evidence="1">HofP DNA utilization family protein</fullName>
    </submittedName>
</protein>
<keyword evidence="2" id="KW-1185">Reference proteome</keyword>
<dbReference type="EMBL" id="JBHSUC010000004">
    <property type="protein sequence ID" value="MFC6361570.1"/>
    <property type="molecule type" value="Genomic_DNA"/>
</dbReference>
<dbReference type="Pfam" id="PF10748">
    <property type="entry name" value="HofP"/>
    <property type="match status" value="1"/>
</dbReference>
<organism evidence="1 2">
    <name type="scientific">Tatumella punctata</name>
    <dbReference type="NCBI Taxonomy" id="399969"/>
    <lineage>
        <taxon>Bacteria</taxon>
        <taxon>Pseudomonadati</taxon>
        <taxon>Pseudomonadota</taxon>
        <taxon>Gammaproteobacteria</taxon>
        <taxon>Enterobacterales</taxon>
        <taxon>Erwiniaceae</taxon>
        <taxon>Tatumella</taxon>
    </lineage>
</organism>
<dbReference type="RefSeq" id="WP_212711368.1">
    <property type="nucleotide sequence ID" value="NZ_BAAAFW010000058.1"/>
</dbReference>
<evidence type="ECO:0000313" key="2">
    <source>
        <dbReference type="Proteomes" id="UP001596215"/>
    </source>
</evidence>
<proteinExistence type="predicted"/>
<sequence>MNNIHYYSLMFFCCFYVSGAARNPFQPPGISLQCRLPDRGEPQWRLQGTVLQQDKQAARLSHPSQGYYLLFAGQYLPGTLWQVEQITRGRVILRNTGECQTPLWLLTMATGHARER</sequence>